<evidence type="ECO:0000256" key="3">
    <source>
        <dbReference type="ARBA" id="ARBA00008008"/>
    </source>
</evidence>
<dbReference type="InterPro" id="IPR024920">
    <property type="entry name" value="Dihydroorotate_DH_1"/>
</dbReference>
<feature type="binding site" evidence="9">
    <location>
        <begin position="69"/>
        <end position="70"/>
    </location>
    <ligand>
        <name>FMN</name>
        <dbReference type="ChEBI" id="CHEBI:58210"/>
    </ligand>
</feature>
<evidence type="ECO:0000256" key="5">
    <source>
        <dbReference type="ARBA" id="ARBA00022630"/>
    </source>
</evidence>
<dbReference type="NCBIfam" id="NF005574">
    <property type="entry name" value="PRK07259.1"/>
    <property type="match status" value="1"/>
</dbReference>
<protein>
    <recommendedName>
        <fullName evidence="9">Dihydroorotate dehydrogenase</fullName>
        <shortName evidence="9">DHOD</shortName>
        <shortName evidence="9">DHODase</shortName>
        <shortName evidence="9">DHOdehase</shortName>
        <ecNumber evidence="9">1.3.-.-</ecNumber>
    </recommendedName>
</protein>
<dbReference type="FunFam" id="3.20.20.70:FF:000027">
    <property type="entry name" value="Dihydropyrimidine dehydrogenase [NADP(+)]"/>
    <property type="match status" value="1"/>
</dbReference>
<feature type="binding site" evidence="9">
    <location>
        <begin position="215"/>
        <end position="216"/>
    </location>
    <ligand>
        <name>substrate</name>
    </ligand>
</feature>
<feature type="binding site" evidence="9">
    <location>
        <position position="188"/>
    </location>
    <ligand>
        <name>FMN</name>
        <dbReference type="ChEBI" id="CHEBI:58210"/>
    </ligand>
</feature>
<dbReference type="GO" id="GO:0044205">
    <property type="term" value="P:'de novo' UMP biosynthetic process"/>
    <property type="evidence" value="ECO:0007669"/>
    <property type="project" value="UniProtKB-UniRule"/>
</dbReference>
<dbReference type="PANTHER" id="PTHR48109:SF1">
    <property type="entry name" value="DIHYDROOROTATE DEHYDROGENASE (FUMARATE)"/>
    <property type="match status" value="1"/>
</dbReference>
<dbReference type="SUPFAM" id="SSF51395">
    <property type="entry name" value="FMN-linked oxidoreductases"/>
    <property type="match status" value="1"/>
</dbReference>
<keyword evidence="12" id="KW-1185">Reference proteome</keyword>
<feature type="binding site" evidence="9">
    <location>
        <position position="150"/>
    </location>
    <ligand>
        <name>FMN</name>
        <dbReference type="ChEBI" id="CHEBI:58210"/>
    </ligand>
</feature>
<feature type="binding site" evidence="9">
    <location>
        <position position="47"/>
    </location>
    <ligand>
        <name>FMN</name>
        <dbReference type="ChEBI" id="CHEBI:58210"/>
    </ligand>
</feature>
<comment type="cofactor">
    <cofactor evidence="9">
        <name>FMN</name>
        <dbReference type="ChEBI" id="CHEBI:58210"/>
    </cofactor>
    <text evidence="9">Binds 1 FMN per subunit.</text>
</comment>
<dbReference type="CDD" id="cd04740">
    <property type="entry name" value="DHOD_1B_like"/>
    <property type="match status" value="1"/>
</dbReference>
<evidence type="ECO:0000259" key="10">
    <source>
        <dbReference type="Pfam" id="PF01180"/>
    </source>
</evidence>
<comment type="pathway">
    <text evidence="2 9">Pyrimidine metabolism; UMP biosynthesis via de novo pathway.</text>
</comment>
<feature type="binding site" evidence="9">
    <location>
        <begin position="288"/>
        <end position="289"/>
    </location>
    <ligand>
        <name>FMN</name>
        <dbReference type="ChEBI" id="CHEBI:58210"/>
    </ligand>
</feature>
<name>A0A1H8EJN9_9ACTN</name>
<keyword evidence="5 9" id="KW-0285">Flavoprotein</keyword>
<dbReference type="InterPro" id="IPR033888">
    <property type="entry name" value="DHOD_1B"/>
</dbReference>
<keyword evidence="6 9" id="KW-0288">FMN</keyword>
<dbReference type="UniPathway" id="UPA00070"/>
<keyword evidence="8 9" id="KW-0560">Oxidoreductase</keyword>
<evidence type="ECO:0000313" key="12">
    <source>
        <dbReference type="Proteomes" id="UP000198953"/>
    </source>
</evidence>
<comment type="similarity">
    <text evidence="3 9">Belongs to the dihydroorotate dehydrogenase family. Type 1 subfamily.</text>
</comment>
<dbReference type="RefSeq" id="WP_055504171.1">
    <property type="nucleotide sequence ID" value="NZ_FOBF01000023.1"/>
</dbReference>
<dbReference type="EMBL" id="FOBF01000023">
    <property type="protein sequence ID" value="SEN19008.1"/>
    <property type="molecule type" value="Genomic_DNA"/>
</dbReference>
<dbReference type="Gene3D" id="3.20.20.70">
    <property type="entry name" value="Aldolase class I"/>
    <property type="match status" value="1"/>
</dbReference>
<feature type="binding site" evidence="9">
    <location>
        <position position="150"/>
    </location>
    <ligand>
        <name>substrate</name>
    </ligand>
</feature>
<keyword evidence="7 9" id="KW-0665">Pyrimidine biosynthesis</keyword>
<accession>A0A1H8EJN9</accession>
<dbReference type="NCBIfam" id="TIGR01037">
    <property type="entry name" value="pyrD_sub1_fam"/>
    <property type="match status" value="1"/>
</dbReference>
<comment type="caution">
    <text evidence="9">Lacks conserved residue(s) required for the propagation of feature annotation.</text>
</comment>
<dbReference type="Pfam" id="PF01180">
    <property type="entry name" value="DHO_dh"/>
    <property type="match status" value="1"/>
</dbReference>
<gene>
    <name evidence="9" type="primary">pyrD</name>
    <name evidence="11" type="ORF">SAMN05660976_06986</name>
</gene>
<keyword evidence="4 9" id="KW-0963">Cytoplasm</keyword>
<dbReference type="InterPro" id="IPR001295">
    <property type="entry name" value="Dihydroorotate_DH_CS"/>
</dbReference>
<evidence type="ECO:0000313" key="11">
    <source>
        <dbReference type="EMBL" id="SEN19008.1"/>
    </source>
</evidence>
<comment type="catalytic activity">
    <reaction evidence="9">
        <text>(S)-dihydroorotate + A = orotate + AH2</text>
        <dbReference type="Rhea" id="RHEA:18073"/>
        <dbReference type="ChEBI" id="CHEBI:13193"/>
        <dbReference type="ChEBI" id="CHEBI:17499"/>
        <dbReference type="ChEBI" id="CHEBI:30839"/>
        <dbReference type="ChEBI" id="CHEBI:30864"/>
    </reaction>
</comment>
<evidence type="ECO:0000256" key="4">
    <source>
        <dbReference type="ARBA" id="ARBA00022490"/>
    </source>
</evidence>
<evidence type="ECO:0000256" key="7">
    <source>
        <dbReference type="ARBA" id="ARBA00022975"/>
    </source>
</evidence>
<dbReference type="HAMAP" id="MF_00224">
    <property type="entry name" value="DHO_dh_type1"/>
    <property type="match status" value="1"/>
</dbReference>
<dbReference type="GO" id="GO:0005737">
    <property type="term" value="C:cytoplasm"/>
    <property type="evidence" value="ECO:0007669"/>
    <property type="project" value="UniProtKB-SubCell"/>
</dbReference>
<dbReference type="PROSITE" id="PS00912">
    <property type="entry name" value="DHODEHASE_2"/>
    <property type="match status" value="1"/>
</dbReference>
<feature type="domain" description="Dihydroorotate dehydrogenase catalytic" evidence="10">
    <location>
        <begin position="30"/>
        <end position="307"/>
    </location>
</feature>
<dbReference type="STRING" id="46177.SAMN05660976_06986"/>
<feature type="active site" description="Nucleophile" evidence="9">
    <location>
        <position position="153"/>
    </location>
</feature>
<dbReference type="InterPro" id="IPR050074">
    <property type="entry name" value="DHO_dehydrogenase"/>
</dbReference>
<feature type="binding site" evidence="9">
    <location>
        <begin position="266"/>
        <end position="267"/>
    </location>
    <ligand>
        <name>FMN</name>
        <dbReference type="ChEBI" id="CHEBI:58210"/>
    </ligand>
</feature>
<evidence type="ECO:0000256" key="6">
    <source>
        <dbReference type="ARBA" id="ARBA00022643"/>
    </source>
</evidence>
<dbReference type="InterPro" id="IPR005720">
    <property type="entry name" value="Dihydroorotate_DH_cat"/>
</dbReference>
<evidence type="ECO:0000256" key="1">
    <source>
        <dbReference type="ARBA" id="ARBA00004496"/>
    </source>
</evidence>
<dbReference type="GO" id="GO:0004152">
    <property type="term" value="F:dihydroorotate dehydrogenase activity"/>
    <property type="evidence" value="ECO:0007669"/>
    <property type="project" value="UniProtKB-UniRule"/>
</dbReference>
<dbReference type="Proteomes" id="UP000198953">
    <property type="component" value="Unassembled WGS sequence"/>
</dbReference>
<dbReference type="PANTHER" id="PTHR48109">
    <property type="entry name" value="DIHYDROOROTATE DEHYDROGENASE (QUINONE), MITOCHONDRIAL-RELATED"/>
    <property type="match status" value="1"/>
</dbReference>
<dbReference type="PIRSF" id="PIRSF000164">
    <property type="entry name" value="DHO_oxidase"/>
    <property type="match status" value="1"/>
</dbReference>
<evidence type="ECO:0000256" key="9">
    <source>
        <dbReference type="HAMAP-Rule" id="MF_00224"/>
    </source>
</evidence>
<organism evidence="11 12">
    <name type="scientific">Nonomuraea pusilla</name>
    <dbReference type="NCBI Taxonomy" id="46177"/>
    <lineage>
        <taxon>Bacteria</taxon>
        <taxon>Bacillati</taxon>
        <taxon>Actinomycetota</taxon>
        <taxon>Actinomycetes</taxon>
        <taxon>Streptosporangiales</taxon>
        <taxon>Streptosporangiaceae</taxon>
        <taxon>Nonomuraea</taxon>
    </lineage>
</organism>
<feature type="binding site" evidence="9">
    <location>
        <begin position="93"/>
        <end position="97"/>
    </location>
    <ligand>
        <name>substrate</name>
    </ligand>
</feature>
<dbReference type="InterPro" id="IPR049622">
    <property type="entry name" value="Dihydroorotate_DH_I"/>
</dbReference>
<dbReference type="InterPro" id="IPR013785">
    <property type="entry name" value="Aldolase_TIM"/>
</dbReference>
<feature type="binding site" evidence="9">
    <location>
        <position position="69"/>
    </location>
    <ligand>
        <name>substrate</name>
    </ligand>
</feature>
<evidence type="ECO:0000256" key="8">
    <source>
        <dbReference type="ARBA" id="ARBA00023002"/>
    </source>
</evidence>
<evidence type="ECO:0000256" key="2">
    <source>
        <dbReference type="ARBA" id="ARBA00004725"/>
    </source>
</evidence>
<proteinExistence type="inferred from homology"/>
<comment type="subcellular location">
    <subcellularLocation>
        <location evidence="1 9">Cytoplasm</location>
    </subcellularLocation>
</comment>
<sequence length="325" mass="33872">MTEVRARRWAPIVDDRDRWFAASVDPAVDLTAELNGLTLANPVMPASGCFGPELGGLLPVRDLGAVVTKTVFTRRRSGNPAHRLTETEQGMLNSVGIPSPGAARFTRDVLHGYRTFGVPVIASVGGLTVDEYWQMVEELDGERIDALEVNVSCPNLEHGGLAIGADAAIVERLVTGVVARADVPVFVKLTPSVTSISDIARAAEFAGAAGVTVCNTFPGLAIDVDNRRPVLGNAIGGLSGPAIKPLALRLVWQAATAVGIPVIGCGGIRTARDVVEFLLAGATAVQVGTATFTRPYVMSELVRGLAELCADLGVTSSAELVGGLL</sequence>
<dbReference type="InterPro" id="IPR012135">
    <property type="entry name" value="Dihydroorotate_DH_1_2"/>
</dbReference>
<reference evidence="11 12" key="1">
    <citation type="submission" date="2016-10" db="EMBL/GenBank/DDBJ databases">
        <authorList>
            <person name="de Groot N.N."/>
        </authorList>
    </citation>
    <scope>NUCLEOTIDE SEQUENCE [LARGE SCALE GENOMIC DNA]</scope>
    <source>
        <strain evidence="11 12">DSM 43357</strain>
    </source>
</reference>
<comment type="function">
    <text evidence="9">Catalyzes the conversion of dihydroorotate to orotate.</text>
</comment>
<dbReference type="AlphaFoldDB" id="A0A1H8EJN9"/>
<dbReference type="EC" id="1.3.-.-" evidence="9"/>
<dbReference type="GO" id="GO:0006207">
    <property type="term" value="P:'de novo' pyrimidine nucleobase biosynthetic process"/>
    <property type="evidence" value="ECO:0007669"/>
    <property type="project" value="InterPro"/>
</dbReference>
<feature type="binding site" evidence="9">
    <location>
        <position position="240"/>
    </location>
    <ligand>
        <name>FMN</name>
        <dbReference type="ChEBI" id="CHEBI:58210"/>
    </ligand>
</feature>